<dbReference type="Proteomes" id="UP000182840">
    <property type="component" value="Chromosome"/>
</dbReference>
<name>A0A1L3SXH2_9HYPH</name>
<evidence type="ECO:0000313" key="2">
    <source>
        <dbReference type="Proteomes" id="UP000182840"/>
    </source>
</evidence>
<gene>
    <name evidence="1" type="ORF">BSQ44_24220</name>
</gene>
<dbReference type="STRING" id="1670800.BSQ44_24220"/>
<accession>A0A1L3SXH2</accession>
<dbReference type="EMBL" id="CP018171">
    <property type="protein sequence ID" value="APH74127.1"/>
    <property type="molecule type" value="Genomic_DNA"/>
</dbReference>
<organism evidence="1 2">
    <name type="scientific">Aquibium oceanicum</name>
    <dbReference type="NCBI Taxonomy" id="1670800"/>
    <lineage>
        <taxon>Bacteria</taxon>
        <taxon>Pseudomonadati</taxon>
        <taxon>Pseudomonadota</taxon>
        <taxon>Alphaproteobacteria</taxon>
        <taxon>Hyphomicrobiales</taxon>
        <taxon>Phyllobacteriaceae</taxon>
        <taxon>Aquibium</taxon>
    </lineage>
</organism>
<dbReference type="RefSeq" id="WP_072607589.1">
    <property type="nucleotide sequence ID" value="NZ_CP018171.1"/>
</dbReference>
<dbReference type="OrthoDB" id="9925850at2"/>
<evidence type="ECO:0000313" key="1">
    <source>
        <dbReference type="EMBL" id="APH74127.1"/>
    </source>
</evidence>
<reference evidence="2" key="1">
    <citation type="submission" date="2016-11" db="EMBL/GenBank/DDBJ databases">
        <title>Mesorhizobium oceanicum sp. nov., isolated from deep seawater in South China Sea.</title>
        <authorList>
            <person name="Fu G.-Y."/>
        </authorList>
    </citation>
    <scope>NUCLEOTIDE SEQUENCE [LARGE SCALE GENOMIC DNA]</scope>
    <source>
        <strain evidence="2">B7</strain>
    </source>
</reference>
<protein>
    <submittedName>
        <fullName evidence="1">Uncharacterized protein</fullName>
    </submittedName>
</protein>
<proteinExistence type="predicted"/>
<keyword evidence="2" id="KW-1185">Reference proteome</keyword>
<sequence length="74" mass="8669">MAKANVDLTDKSMDELEAIHEAVMQAKEKKAIEHQNELIREYQTLRDKMVKYGVAKDDDLPRFKVRGWSRSKPH</sequence>
<dbReference type="KEGG" id="meso:BSQ44_24220"/>
<dbReference type="AlphaFoldDB" id="A0A1L3SXH2"/>